<dbReference type="PANTHER" id="PTHR46423:SF1">
    <property type="entry name" value="RNA POLYMERASE II-ASSOCIATED PROTEIN 3"/>
    <property type="match status" value="1"/>
</dbReference>
<keyword evidence="1" id="KW-0802">TPR repeat</keyword>
<dbReference type="GO" id="GO:0101031">
    <property type="term" value="C:protein folding chaperone complex"/>
    <property type="evidence" value="ECO:0007669"/>
    <property type="project" value="TreeGrafter"/>
</dbReference>
<gene>
    <name evidence="2" type="ORF">FB45DRAFT_1065351</name>
</gene>
<evidence type="ECO:0000313" key="3">
    <source>
        <dbReference type="Proteomes" id="UP001221142"/>
    </source>
</evidence>
<organism evidence="2 3">
    <name type="scientific">Roridomyces roridus</name>
    <dbReference type="NCBI Taxonomy" id="1738132"/>
    <lineage>
        <taxon>Eukaryota</taxon>
        <taxon>Fungi</taxon>
        <taxon>Dikarya</taxon>
        <taxon>Basidiomycota</taxon>
        <taxon>Agaricomycotina</taxon>
        <taxon>Agaricomycetes</taxon>
        <taxon>Agaricomycetidae</taxon>
        <taxon>Agaricales</taxon>
        <taxon>Marasmiineae</taxon>
        <taxon>Mycenaceae</taxon>
        <taxon>Roridomyces</taxon>
    </lineage>
</organism>
<proteinExistence type="predicted"/>
<dbReference type="SUPFAM" id="SSF48452">
    <property type="entry name" value="TPR-like"/>
    <property type="match status" value="1"/>
</dbReference>
<keyword evidence="3" id="KW-1185">Reference proteome</keyword>
<dbReference type="EMBL" id="JARKIF010000030">
    <property type="protein sequence ID" value="KAJ7612611.1"/>
    <property type="molecule type" value="Genomic_DNA"/>
</dbReference>
<sequence>MHATAGEPGANFNAEGNKLFKAGDYTGALEFFARAVAASDQIAPYFSNLSVANLKLGKNHAAQEVARRALLLEPRSSKARYRRAMARKTLNLIPEALIDITALLTADPSSSQARAEFAVLVDLQSKTGRRVLEPNQILSADSPHAYGSAHNPPRANIATDLHQRSSVPFFFKVDGVPTNFVTSSEVQVREFVGSRGHRVIPLPSRCLATVSDEFF</sequence>
<dbReference type="Proteomes" id="UP001221142">
    <property type="component" value="Unassembled WGS sequence"/>
</dbReference>
<name>A0AAD7FAM9_9AGAR</name>
<protein>
    <submittedName>
        <fullName evidence="2">Uncharacterized protein</fullName>
    </submittedName>
</protein>
<dbReference type="AlphaFoldDB" id="A0AAD7FAM9"/>
<evidence type="ECO:0000256" key="1">
    <source>
        <dbReference type="ARBA" id="ARBA00022803"/>
    </source>
</evidence>
<dbReference type="SMART" id="SM00028">
    <property type="entry name" value="TPR"/>
    <property type="match status" value="3"/>
</dbReference>
<dbReference type="InterPro" id="IPR051966">
    <property type="entry name" value="RPAP3"/>
</dbReference>
<evidence type="ECO:0000313" key="2">
    <source>
        <dbReference type="EMBL" id="KAJ7612611.1"/>
    </source>
</evidence>
<reference evidence="2" key="1">
    <citation type="submission" date="2023-03" db="EMBL/GenBank/DDBJ databases">
        <title>Massive genome expansion in bonnet fungi (Mycena s.s.) driven by repeated elements and novel gene families across ecological guilds.</title>
        <authorList>
            <consortium name="Lawrence Berkeley National Laboratory"/>
            <person name="Harder C.B."/>
            <person name="Miyauchi S."/>
            <person name="Viragh M."/>
            <person name="Kuo A."/>
            <person name="Thoen E."/>
            <person name="Andreopoulos B."/>
            <person name="Lu D."/>
            <person name="Skrede I."/>
            <person name="Drula E."/>
            <person name="Henrissat B."/>
            <person name="Morin E."/>
            <person name="Kohler A."/>
            <person name="Barry K."/>
            <person name="LaButti K."/>
            <person name="Morin E."/>
            <person name="Salamov A."/>
            <person name="Lipzen A."/>
            <person name="Mereny Z."/>
            <person name="Hegedus B."/>
            <person name="Baldrian P."/>
            <person name="Stursova M."/>
            <person name="Weitz H."/>
            <person name="Taylor A."/>
            <person name="Grigoriev I.V."/>
            <person name="Nagy L.G."/>
            <person name="Martin F."/>
            <person name="Kauserud H."/>
        </authorList>
    </citation>
    <scope>NUCLEOTIDE SEQUENCE</scope>
    <source>
        <strain evidence="2">9284</strain>
    </source>
</reference>
<dbReference type="InterPro" id="IPR019734">
    <property type="entry name" value="TPR_rpt"/>
</dbReference>
<dbReference type="InterPro" id="IPR011990">
    <property type="entry name" value="TPR-like_helical_dom_sf"/>
</dbReference>
<comment type="caution">
    <text evidence="2">The sequence shown here is derived from an EMBL/GenBank/DDBJ whole genome shotgun (WGS) entry which is preliminary data.</text>
</comment>
<dbReference type="Gene3D" id="1.25.40.10">
    <property type="entry name" value="Tetratricopeptide repeat domain"/>
    <property type="match status" value="1"/>
</dbReference>
<dbReference type="PANTHER" id="PTHR46423">
    <property type="entry name" value="RNA POLYMERASE II-ASSOCIATED PROTEIN 3"/>
    <property type="match status" value="1"/>
</dbReference>
<accession>A0AAD7FAM9</accession>